<keyword evidence="5" id="KW-1185">Reference proteome</keyword>
<dbReference type="EMBL" id="BGPR01299470">
    <property type="protein sequence ID" value="GBN62827.1"/>
    <property type="molecule type" value="Genomic_DNA"/>
</dbReference>
<organism evidence="2 5">
    <name type="scientific">Araneus ventricosus</name>
    <name type="common">Orbweaver spider</name>
    <name type="synonym">Epeira ventricosa</name>
    <dbReference type="NCBI Taxonomy" id="182803"/>
    <lineage>
        <taxon>Eukaryota</taxon>
        <taxon>Metazoa</taxon>
        <taxon>Ecdysozoa</taxon>
        <taxon>Arthropoda</taxon>
        <taxon>Chelicerata</taxon>
        <taxon>Arachnida</taxon>
        <taxon>Araneae</taxon>
        <taxon>Araneomorphae</taxon>
        <taxon>Entelegynae</taxon>
        <taxon>Araneoidea</taxon>
        <taxon>Araneidae</taxon>
        <taxon>Araneus</taxon>
    </lineage>
</organism>
<evidence type="ECO:0000256" key="1">
    <source>
        <dbReference type="SAM" id="MobiDB-lite"/>
    </source>
</evidence>
<accession>A0A4Y2QHM2</accession>
<feature type="non-terminal residue" evidence="2">
    <location>
        <position position="1"/>
    </location>
</feature>
<dbReference type="EMBL" id="BGPR01299517">
    <property type="protein sequence ID" value="GBN62924.1"/>
    <property type="molecule type" value="Genomic_DNA"/>
</dbReference>
<dbReference type="Proteomes" id="UP000499080">
    <property type="component" value="Unassembled WGS sequence"/>
</dbReference>
<evidence type="ECO:0000313" key="2">
    <source>
        <dbReference type="EMBL" id="GBN62775.1"/>
    </source>
</evidence>
<dbReference type="EMBL" id="BGPR01299451">
    <property type="protein sequence ID" value="GBN62775.1"/>
    <property type="molecule type" value="Genomic_DNA"/>
</dbReference>
<evidence type="ECO:0000313" key="4">
    <source>
        <dbReference type="EMBL" id="GBN62924.1"/>
    </source>
</evidence>
<proteinExistence type="predicted"/>
<evidence type="ECO:0000313" key="5">
    <source>
        <dbReference type="Proteomes" id="UP000499080"/>
    </source>
</evidence>
<evidence type="ECO:0000313" key="3">
    <source>
        <dbReference type="EMBL" id="GBN62827.1"/>
    </source>
</evidence>
<feature type="region of interest" description="Disordered" evidence="1">
    <location>
        <begin position="1"/>
        <end position="23"/>
    </location>
</feature>
<sequence>IPFNTESHRSHHNDSVVRQSKESDVNWDGLNLSLHTVTKNRRVGIRECSPTSRIVKKRRFIPRIFQKNTEHM</sequence>
<dbReference type="AlphaFoldDB" id="A0A4Y2QHM2"/>
<protein>
    <submittedName>
        <fullName evidence="2">Uncharacterized protein</fullName>
    </submittedName>
</protein>
<name>A0A4Y2QHM2_ARAVE</name>
<comment type="caution">
    <text evidence="2">The sequence shown here is derived from an EMBL/GenBank/DDBJ whole genome shotgun (WGS) entry which is preliminary data.</text>
</comment>
<reference evidence="2 5" key="1">
    <citation type="journal article" date="2019" name="Sci. Rep.">
        <title>Orb-weaving spider Araneus ventricosus genome elucidates the spidroin gene catalogue.</title>
        <authorList>
            <person name="Kono N."/>
            <person name="Nakamura H."/>
            <person name="Ohtoshi R."/>
            <person name="Moran D.A.P."/>
            <person name="Shinohara A."/>
            <person name="Yoshida Y."/>
            <person name="Fujiwara M."/>
            <person name="Mori M."/>
            <person name="Tomita M."/>
            <person name="Arakawa K."/>
        </authorList>
    </citation>
    <scope>NUCLEOTIDE SEQUENCE [LARGE SCALE GENOMIC DNA]</scope>
</reference>
<gene>
    <name evidence="2" type="ORF">AVEN_224336_1</name>
    <name evidence="3" type="ORF">AVEN_257416_1</name>
    <name evidence="4" type="ORF">AVEN_93727_1</name>
</gene>